<dbReference type="EMBL" id="JAVFKD010000001">
    <property type="protein sequence ID" value="KAK5997772.1"/>
    <property type="molecule type" value="Genomic_DNA"/>
</dbReference>
<comment type="caution">
    <text evidence="6">The sequence shown here is derived from an EMBL/GenBank/DDBJ whole genome shotgun (WGS) entry which is preliminary data.</text>
</comment>
<dbReference type="InterPro" id="IPR013149">
    <property type="entry name" value="ADH-like_C"/>
</dbReference>
<name>A0ABR0T0V5_9HYPO</name>
<evidence type="ECO:0000256" key="2">
    <source>
        <dbReference type="ARBA" id="ARBA00022833"/>
    </source>
</evidence>
<sequence>MDACLGRDGPRNPCDDHKPNRAFAYTRGTVTSTMRMVDTPFTTAVRIISWSRSRRPGAGLTACTLLRHYGAGPGKNIGIVSVGGEGHFAVLFAKAMGSDEVVVKSRTASKRNDDLNLDTDEYIATSKDKTGLRRITKSIPLDPVVLPTFANPSEMPYGDYLGMLKYNGTLVQIGIPEATVLSFPGSLILDNKKIAGVTARNPEKIEEMLQLAADKEIKPLGGAVHPMSDANQAVLSRSGGRQSTAPITC</sequence>
<dbReference type="SUPFAM" id="SSF51735">
    <property type="entry name" value="NAD(P)-binding Rossmann-fold domains"/>
    <property type="match status" value="1"/>
</dbReference>
<evidence type="ECO:0000313" key="7">
    <source>
        <dbReference type="Proteomes" id="UP001338125"/>
    </source>
</evidence>
<evidence type="ECO:0000313" key="6">
    <source>
        <dbReference type="EMBL" id="KAK5997772.1"/>
    </source>
</evidence>
<reference evidence="6 7" key="1">
    <citation type="submission" date="2024-01" db="EMBL/GenBank/DDBJ databases">
        <title>Complete genome of Cladobotryum mycophilum ATHUM6906.</title>
        <authorList>
            <person name="Christinaki A.C."/>
            <person name="Myridakis A.I."/>
            <person name="Kouvelis V.N."/>
        </authorList>
    </citation>
    <scope>NUCLEOTIDE SEQUENCE [LARGE SCALE GENOMIC DNA]</scope>
    <source>
        <strain evidence="6 7">ATHUM6906</strain>
    </source>
</reference>
<keyword evidence="3" id="KW-0560">Oxidoreductase</keyword>
<evidence type="ECO:0000256" key="3">
    <source>
        <dbReference type="ARBA" id="ARBA00023002"/>
    </source>
</evidence>
<dbReference type="InterPro" id="IPR047109">
    <property type="entry name" value="CAD-like"/>
</dbReference>
<dbReference type="PANTHER" id="PTHR42683">
    <property type="entry name" value="ALDEHYDE REDUCTASE"/>
    <property type="match status" value="1"/>
</dbReference>
<dbReference type="Gene3D" id="3.40.50.720">
    <property type="entry name" value="NAD(P)-binding Rossmann-like Domain"/>
    <property type="match status" value="1"/>
</dbReference>
<dbReference type="Pfam" id="PF00107">
    <property type="entry name" value="ADH_zinc_N"/>
    <property type="match status" value="1"/>
</dbReference>
<protein>
    <submittedName>
        <fullName evidence="6">Formaldehyde dehydrogenase AdhA</fullName>
    </submittedName>
</protein>
<feature type="domain" description="Alcohol dehydrogenase-like C-terminal" evidence="5">
    <location>
        <begin position="86"/>
        <end position="213"/>
    </location>
</feature>
<dbReference type="Proteomes" id="UP001338125">
    <property type="component" value="Unassembled WGS sequence"/>
</dbReference>
<keyword evidence="2" id="KW-0862">Zinc</keyword>
<dbReference type="Gene3D" id="3.90.180.10">
    <property type="entry name" value="Medium-chain alcohol dehydrogenases, catalytic domain"/>
    <property type="match status" value="1"/>
</dbReference>
<organism evidence="6 7">
    <name type="scientific">Cladobotryum mycophilum</name>
    <dbReference type="NCBI Taxonomy" id="491253"/>
    <lineage>
        <taxon>Eukaryota</taxon>
        <taxon>Fungi</taxon>
        <taxon>Dikarya</taxon>
        <taxon>Ascomycota</taxon>
        <taxon>Pezizomycotina</taxon>
        <taxon>Sordariomycetes</taxon>
        <taxon>Hypocreomycetidae</taxon>
        <taxon>Hypocreales</taxon>
        <taxon>Hypocreaceae</taxon>
        <taxon>Cladobotryum</taxon>
    </lineage>
</organism>
<proteinExistence type="predicted"/>
<feature type="region of interest" description="Disordered" evidence="4">
    <location>
        <begin position="1"/>
        <end position="20"/>
    </location>
</feature>
<accession>A0ABR0T0V5</accession>
<evidence type="ECO:0000256" key="1">
    <source>
        <dbReference type="ARBA" id="ARBA00022723"/>
    </source>
</evidence>
<keyword evidence="7" id="KW-1185">Reference proteome</keyword>
<keyword evidence="1" id="KW-0479">Metal-binding</keyword>
<feature type="compositionally biased region" description="Basic and acidic residues" evidence="4">
    <location>
        <begin position="8"/>
        <end position="19"/>
    </location>
</feature>
<evidence type="ECO:0000259" key="5">
    <source>
        <dbReference type="Pfam" id="PF00107"/>
    </source>
</evidence>
<evidence type="ECO:0000256" key="4">
    <source>
        <dbReference type="SAM" id="MobiDB-lite"/>
    </source>
</evidence>
<dbReference type="InterPro" id="IPR036291">
    <property type="entry name" value="NAD(P)-bd_dom_sf"/>
</dbReference>
<gene>
    <name evidence="6" type="ORF">PT974_00131</name>
</gene>